<dbReference type="Pfam" id="PF00480">
    <property type="entry name" value="ROK"/>
    <property type="match status" value="1"/>
</dbReference>
<keyword evidence="7" id="KW-1133">Transmembrane helix</keyword>
<evidence type="ECO:0000256" key="4">
    <source>
        <dbReference type="ARBA" id="ARBA00022842"/>
    </source>
</evidence>
<gene>
    <name evidence="8" type="ORF">LDAN0322_LOCUS53</name>
</gene>
<comment type="catalytic activity">
    <reaction evidence="6">
        <text>D-fructose + ATP = D-fructose 6-phosphate + ADP + H(+)</text>
        <dbReference type="Rhea" id="RHEA:16125"/>
        <dbReference type="ChEBI" id="CHEBI:15378"/>
        <dbReference type="ChEBI" id="CHEBI:30616"/>
        <dbReference type="ChEBI" id="CHEBI:37721"/>
        <dbReference type="ChEBI" id="CHEBI:61527"/>
        <dbReference type="ChEBI" id="CHEBI:456216"/>
        <dbReference type="EC" id="2.7.1.4"/>
    </reaction>
</comment>
<dbReference type="Gene3D" id="3.30.420.40">
    <property type="match status" value="2"/>
</dbReference>
<keyword evidence="7" id="KW-0472">Membrane</keyword>
<dbReference type="InterPro" id="IPR043129">
    <property type="entry name" value="ATPase_NBD"/>
</dbReference>
<evidence type="ECO:0000313" key="8">
    <source>
        <dbReference type="EMBL" id="CAD8573909.1"/>
    </source>
</evidence>
<dbReference type="PROSITE" id="PS01125">
    <property type="entry name" value="ROK"/>
    <property type="match status" value="1"/>
</dbReference>
<accession>A0A7S0K951</accession>
<reference evidence="8" key="1">
    <citation type="submission" date="2021-01" db="EMBL/GenBank/DDBJ databases">
        <authorList>
            <person name="Corre E."/>
            <person name="Pelletier E."/>
            <person name="Niang G."/>
            <person name="Scheremetjew M."/>
            <person name="Finn R."/>
            <person name="Kale V."/>
            <person name="Holt S."/>
            <person name="Cochrane G."/>
            <person name="Meng A."/>
            <person name="Brown T."/>
            <person name="Cohen L."/>
        </authorList>
    </citation>
    <scope>NUCLEOTIDE SEQUENCE</scope>
    <source>
        <strain evidence="8">B651</strain>
    </source>
</reference>
<keyword evidence="2" id="KW-0479">Metal-binding</keyword>
<dbReference type="CDD" id="cd24067">
    <property type="entry name" value="ASKHA_NBD_ROK_BsFRK-like"/>
    <property type="match status" value="1"/>
</dbReference>
<dbReference type="SUPFAM" id="SSF53067">
    <property type="entry name" value="Actin-like ATPase domain"/>
    <property type="match status" value="2"/>
</dbReference>
<proteinExistence type="predicted"/>
<dbReference type="PANTHER" id="PTHR42742:SF3">
    <property type="entry name" value="FRUCTOKINASE"/>
    <property type="match status" value="1"/>
</dbReference>
<evidence type="ECO:0000256" key="6">
    <source>
        <dbReference type="ARBA" id="ARBA00048451"/>
    </source>
</evidence>
<comment type="cofactor">
    <cofactor evidence="1">
        <name>Mg(2+)</name>
        <dbReference type="ChEBI" id="CHEBI:18420"/>
    </cofactor>
</comment>
<dbReference type="GO" id="GO:0046872">
    <property type="term" value="F:metal ion binding"/>
    <property type="evidence" value="ECO:0007669"/>
    <property type="project" value="UniProtKB-KW"/>
</dbReference>
<evidence type="ECO:0000256" key="5">
    <source>
        <dbReference type="ARBA" id="ARBA00038887"/>
    </source>
</evidence>
<dbReference type="InterPro" id="IPR051804">
    <property type="entry name" value="Carb_Metab_Reg_Kinase/Isom"/>
</dbReference>
<organism evidence="8">
    <name type="scientific">Leptocylindrus aporus</name>
    <dbReference type="NCBI Taxonomy" id="1398097"/>
    <lineage>
        <taxon>Eukaryota</taxon>
        <taxon>Sar</taxon>
        <taxon>Stramenopiles</taxon>
        <taxon>Ochrophyta</taxon>
        <taxon>Bacillariophyta</taxon>
        <taxon>Coscinodiscophyceae</taxon>
        <taxon>Chaetocerotophycidae</taxon>
        <taxon>Leptocylindrales</taxon>
        <taxon>Leptocylindraceae</taxon>
        <taxon>Leptocylindrus</taxon>
    </lineage>
</organism>
<dbReference type="InterPro" id="IPR000600">
    <property type="entry name" value="ROK"/>
</dbReference>
<dbReference type="GO" id="GO:0008865">
    <property type="term" value="F:fructokinase activity"/>
    <property type="evidence" value="ECO:0007669"/>
    <property type="project" value="UniProtKB-EC"/>
</dbReference>
<keyword evidence="3" id="KW-0862">Zinc</keyword>
<evidence type="ECO:0000256" key="2">
    <source>
        <dbReference type="ARBA" id="ARBA00022723"/>
    </source>
</evidence>
<name>A0A7S0K951_9STRA</name>
<keyword evidence="4" id="KW-0460">Magnesium</keyword>
<keyword evidence="7" id="KW-0812">Transmembrane</keyword>
<dbReference type="AlphaFoldDB" id="A0A7S0K951"/>
<feature type="transmembrane region" description="Helical" evidence="7">
    <location>
        <begin position="387"/>
        <end position="408"/>
    </location>
</feature>
<evidence type="ECO:0000256" key="3">
    <source>
        <dbReference type="ARBA" id="ARBA00022833"/>
    </source>
</evidence>
<dbReference type="PANTHER" id="PTHR42742">
    <property type="entry name" value="TRANSCRIPTIONAL REPRESSOR MPRA"/>
    <property type="match status" value="1"/>
</dbReference>
<dbReference type="EC" id="2.7.1.4" evidence="5"/>
<sequence length="417" mass="44632">MATPILDGMDPNNVVYLAAVEGGGTSFTCAIGRLDTTSSTLLDIVSSTNIPSSTMPPSDTISAACEYFTKQGELYDIRALGVACFGPLGLDENDETYGCILSTTPKREWAGVNVLQPFLDVLSKNKSNTIPYRLDTDVNAPAWEEFERFNASIGEKKKIGSLAYITVGTGVGVGLVVNSKTVHGMMHPEGGHVCVSKLPDDEFDGYSWGKHCGAPYGGKCTVEGLASSVALLERLQLSDNEYENDDKNDPRAVLKDLPDDHPLWDHCANALANLCVTLSLLVSIERIVFGGGVMKRSVLVSKIQTKTRQILNGYLGKVHQLGSGRNCLDGGDQCSTDSISSINDFICTSSVGDDAGLHGALSLAKLAYFQHNTENETGLSIKSSDSIYWKSFVLGAVTAVAALLFIRVTSKNLSRGK</sequence>
<evidence type="ECO:0000256" key="7">
    <source>
        <dbReference type="SAM" id="Phobius"/>
    </source>
</evidence>
<evidence type="ECO:0000256" key="1">
    <source>
        <dbReference type="ARBA" id="ARBA00001946"/>
    </source>
</evidence>
<protein>
    <recommendedName>
        <fullName evidence="5">fructokinase</fullName>
        <ecNumber evidence="5">2.7.1.4</ecNumber>
    </recommendedName>
</protein>
<dbReference type="InterPro" id="IPR049874">
    <property type="entry name" value="ROK_cs"/>
</dbReference>
<dbReference type="EMBL" id="HBEU01000079">
    <property type="protein sequence ID" value="CAD8573909.1"/>
    <property type="molecule type" value="Transcribed_RNA"/>
</dbReference>